<dbReference type="PANTHER" id="PTHR43019">
    <property type="entry name" value="SERINE ENDOPROTEASE DEGS"/>
    <property type="match status" value="1"/>
</dbReference>
<evidence type="ECO:0000313" key="2">
    <source>
        <dbReference type="EMBL" id="RDV29210.1"/>
    </source>
</evidence>
<dbReference type="PANTHER" id="PTHR43019:SF23">
    <property type="entry name" value="PROTEASE DO-LIKE 5, CHLOROPLASTIC"/>
    <property type="match status" value="1"/>
</dbReference>
<evidence type="ECO:0000313" key="3">
    <source>
        <dbReference type="Proteomes" id="UP000256561"/>
    </source>
</evidence>
<keyword evidence="2" id="KW-0378">Hydrolase</keyword>
<reference evidence="3" key="1">
    <citation type="submission" date="2018-08" db="EMBL/GenBank/DDBJ databases">
        <authorList>
            <person name="Zhang J."/>
            <person name="Du Z.-J."/>
        </authorList>
    </citation>
    <scope>NUCLEOTIDE SEQUENCE [LARGE SCALE GENOMIC DNA]</scope>
    <source>
        <strain evidence="3">KCTC 52655</strain>
    </source>
</reference>
<keyword evidence="3" id="KW-1185">Reference proteome</keyword>
<dbReference type="OrthoDB" id="212300at2"/>
<dbReference type="RefSeq" id="WP_115591500.1">
    <property type="nucleotide sequence ID" value="NZ_QRHA01000001.1"/>
</dbReference>
<keyword evidence="2" id="KW-0645">Protease</keyword>
<dbReference type="AlphaFoldDB" id="A0A3D8MF32"/>
<organism evidence="2 3">
    <name type="scientific">Alteromonas aestuariivivens</name>
    <dbReference type="NCBI Taxonomy" id="1938339"/>
    <lineage>
        <taxon>Bacteria</taxon>
        <taxon>Pseudomonadati</taxon>
        <taxon>Pseudomonadota</taxon>
        <taxon>Gammaproteobacteria</taxon>
        <taxon>Alteromonadales</taxon>
        <taxon>Alteromonadaceae</taxon>
        <taxon>Alteromonas/Salinimonas group</taxon>
        <taxon>Alteromonas</taxon>
    </lineage>
</organism>
<sequence length="261" mass="27974">MKVVSTRISATFNLYFAFFTCFLASFPSQAGMVDTVEKVTESVVAIGFHSPLDHSAPKVLGTGFVVGDGTWVATNYHVVDQLLDPQVVQYYVVLTGTGDHVLQHPVEISEIDPVHDLALLKLPIKLSPLRLVDDEMLKPGSDIAFTGFPLGSVLGLYPATHKGMVAAVTPDAIPVYNTDQLTATMMKRLGQSQRIYQLDATAYPGNSGSPVYLPSSGEVIGVMNKVIVRDAKESALSSPSGISYAVPVKHLRALMNKANAG</sequence>
<evidence type="ECO:0000256" key="1">
    <source>
        <dbReference type="SAM" id="SignalP"/>
    </source>
</evidence>
<dbReference type="Pfam" id="PF13365">
    <property type="entry name" value="Trypsin_2"/>
    <property type="match status" value="1"/>
</dbReference>
<dbReference type="EMBL" id="QRHA01000001">
    <property type="protein sequence ID" value="RDV29210.1"/>
    <property type="molecule type" value="Genomic_DNA"/>
</dbReference>
<dbReference type="Proteomes" id="UP000256561">
    <property type="component" value="Unassembled WGS sequence"/>
</dbReference>
<dbReference type="GO" id="GO:0008233">
    <property type="term" value="F:peptidase activity"/>
    <property type="evidence" value="ECO:0007669"/>
    <property type="project" value="UniProtKB-KW"/>
</dbReference>
<proteinExistence type="predicted"/>
<feature type="chain" id="PRO_5017619792" evidence="1">
    <location>
        <begin position="31"/>
        <end position="261"/>
    </location>
</feature>
<dbReference type="InterPro" id="IPR009003">
    <property type="entry name" value="Peptidase_S1_PA"/>
</dbReference>
<comment type="caution">
    <text evidence="2">The sequence shown here is derived from an EMBL/GenBank/DDBJ whole genome shotgun (WGS) entry which is preliminary data.</text>
</comment>
<dbReference type="InterPro" id="IPR043504">
    <property type="entry name" value="Peptidase_S1_PA_chymotrypsin"/>
</dbReference>
<feature type="signal peptide" evidence="1">
    <location>
        <begin position="1"/>
        <end position="30"/>
    </location>
</feature>
<protein>
    <submittedName>
        <fullName evidence="2">Serine protease</fullName>
    </submittedName>
</protein>
<keyword evidence="1" id="KW-0732">Signal</keyword>
<name>A0A3D8MF32_9ALTE</name>
<dbReference type="GO" id="GO:0006508">
    <property type="term" value="P:proteolysis"/>
    <property type="evidence" value="ECO:0007669"/>
    <property type="project" value="UniProtKB-KW"/>
</dbReference>
<dbReference type="SUPFAM" id="SSF50494">
    <property type="entry name" value="Trypsin-like serine proteases"/>
    <property type="match status" value="1"/>
</dbReference>
<accession>A0A3D8MF32</accession>
<gene>
    <name evidence="2" type="ORF">DXV75_01760</name>
</gene>
<dbReference type="Gene3D" id="2.40.10.10">
    <property type="entry name" value="Trypsin-like serine proteases"/>
    <property type="match status" value="2"/>
</dbReference>